<feature type="region of interest" description="Disordered" evidence="1">
    <location>
        <begin position="12"/>
        <end position="49"/>
    </location>
</feature>
<protein>
    <submittedName>
        <fullName evidence="2">Uncharacterized protein</fullName>
    </submittedName>
</protein>
<evidence type="ECO:0000313" key="2">
    <source>
        <dbReference type="EMBL" id="KAL1877301.1"/>
    </source>
</evidence>
<name>A0ABR3XNL3_9EURO</name>
<sequence length="309" mass="34937">MNHLDDYCVSVPDEEDPKVAVGGNAAGSSDGTELARKISRKRTRTRRRATAPRDLIPLLEARERFFQKPEKYFDSFASPILFLRSSGKEVPQKFPKYLTGPDYPVPVSVQQKEEEDPIDFWDIYMPFEEGSTSSSTSDSETDPIAEMRPVRRRKALSRWPPYGLDYGLSADSWMSPTLRRSEVILPWVRVYVPAEDASEPEEVILDFESLGIGDEPSTEHRGRRTRRHRWKPSAENTVLENQAMEMVSVMHRACFFGREKGFGQNRVKLVRIPAPGVSALDESLNPGCATKAVEEEAGRWLSGVLNTAM</sequence>
<dbReference type="Proteomes" id="UP001583193">
    <property type="component" value="Unassembled WGS sequence"/>
</dbReference>
<feature type="compositionally biased region" description="Basic residues" evidence="1">
    <location>
        <begin position="37"/>
        <end position="49"/>
    </location>
</feature>
<reference evidence="2 3" key="1">
    <citation type="journal article" date="2024" name="IMA Fungus">
        <title>IMA Genome - F19 : A genome assembly and annotation guide to empower mycologists, including annotated draft genome sequences of Ceratocystis pirilliformis, Diaporthe australafricana, Fusarium ophioides, Paecilomyces lecythidis, and Sporothrix stenoceras.</title>
        <authorList>
            <person name="Aylward J."/>
            <person name="Wilson A.M."/>
            <person name="Visagie C.M."/>
            <person name="Spraker J."/>
            <person name="Barnes I."/>
            <person name="Buitendag C."/>
            <person name="Ceriani C."/>
            <person name="Del Mar Angel L."/>
            <person name="du Plessis D."/>
            <person name="Fuchs T."/>
            <person name="Gasser K."/>
            <person name="Kramer D."/>
            <person name="Li W."/>
            <person name="Munsamy K."/>
            <person name="Piso A."/>
            <person name="Price J.L."/>
            <person name="Sonnekus B."/>
            <person name="Thomas C."/>
            <person name="van der Nest A."/>
            <person name="van Dijk A."/>
            <person name="van Heerden A."/>
            <person name="van Vuuren N."/>
            <person name="Yilmaz N."/>
            <person name="Duong T.A."/>
            <person name="van der Merwe N.A."/>
            <person name="Wingfield M.J."/>
            <person name="Wingfield B.D."/>
        </authorList>
    </citation>
    <scope>NUCLEOTIDE SEQUENCE [LARGE SCALE GENOMIC DNA]</scope>
    <source>
        <strain evidence="2 3">CMW 18167</strain>
    </source>
</reference>
<evidence type="ECO:0000313" key="3">
    <source>
        <dbReference type="Proteomes" id="UP001583193"/>
    </source>
</evidence>
<accession>A0ABR3XNL3</accession>
<proteinExistence type="predicted"/>
<dbReference type="EMBL" id="JAVDPF010000014">
    <property type="protein sequence ID" value="KAL1877301.1"/>
    <property type="molecule type" value="Genomic_DNA"/>
</dbReference>
<gene>
    <name evidence="2" type="ORF">Plec18167_004990</name>
</gene>
<comment type="caution">
    <text evidence="2">The sequence shown here is derived from an EMBL/GenBank/DDBJ whole genome shotgun (WGS) entry which is preliminary data.</text>
</comment>
<evidence type="ECO:0000256" key="1">
    <source>
        <dbReference type="SAM" id="MobiDB-lite"/>
    </source>
</evidence>
<organism evidence="2 3">
    <name type="scientific">Paecilomyces lecythidis</name>
    <dbReference type="NCBI Taxonomy" id="3004212"/>
    <lineage>
        <taxon>Eukaryota</taxon>
        <taxon>Fungi</taxon>
        <taxon>Dikarya</taxon>
        <taxon>Ascomycota</taxon>
        <taxon>Pezizomycotina</taxon>
        <taxon>Eurotiomycetes</taxon>
        <taxon>Eurotiomycetidae</taxon>
        <taxon>Eurotiales</taxon>
        <taxon>Thermoascaceae</taxon>
        <taxon>Paecilomyces</taxon>
    </lineage>
</organism>
<keyword evidence="3" id="KW-1185">Reference proteome</keyword>